<dbReference type="Proteomes" id="UP000821837">
    <property type="component" value="Chromosome 11"/>
</dbReference>
<evidence type="ECO:0000313" key="2">
    <source>
        <dbReference type="EMBL" id="KAH7971991.1"/>
    </source>
</evidence>
<gene>
    <name evidence="2" type="ORF">HPB52_004754</name>
</gene>
<evidence type="ECO:0008006" key="4">
    <source>
        <dbReference type="Google" id="ProtNLM"/>
    </source>
</evidence>
<dbReference type="AlphaFoldDB" id="A0A9D4Q915"/>
<dbReference type="EMBL" id="JABSTV010001247">
    <property type="protein sequence ID" value="KAH7971991.1"/>
    <property type="molecule type" value="Genomic_DNA"/>
</dbReference>
<feature type="compositionally biased region" description="Low complexity" evidence="1">
    <location>
        <begin position="274"/>
        <end position="284"/>
    </location>
</feature>
<organism evidence="2 3">
    <name type="scientific">Rhipicephalus sanguineus</name>
    <name type="common">Brown dog tick</name>
    <name type="synonym">Ixodes sanguineus</name>
    <dbReference type="NCBI Taxonomy" id="34632"/>
    <lineage>
        <taxon>Eukaryota</taxon>
        <taxon>Metazoa</taxon>
        <taxon>Ecdysozoa</taxon>
        <taxon>Arthropoda</taxon>
        <taxon>Chelicerata</taxon>
        <taxon>Arachnida</taxon>
        <taxon>Acari</taxon>
        <taxon>Parasitiformes</taxon>
        <taxon>Ixodida</taxon>
        <taxon>Ixodoidea</taxon>
        <taxon>Ixodidae</taxon>
        <taxon>Rhipicephalinae</taxon>
        <taxon>Rhipicephalus</taxon>
        <taxon>Rhipicephalus</taxon>
    </lineage>
</organism>
<sequence length="306" mass="33443">MYTTLPFWTLSLPLTSDPVYMLTSPLSSPTAQPKSHTAHFLLLLSPLATRVLPKALTIPALSRAFYADDITLWVTTGNTGDIESTLQAGVDAVTTHARAIGFSCSPTNSGLLLLLPRGMAPLSPVPLTVSVDGTPLPLVSTLRILGLFLQSNGKHTTLITQLSNMVHETMRLIRHIANRHHGMREHDLRRLVQAFVLRRFVYSLPSPTIITGLFWCPDKTQKIDSSFSRKPVILLLGSESSFSLGVDSSIELSPSLDECDVEMLVPREVKRAHTTGTSSDGTQDSRSESQQPKKPRPSSRGPKCVV</sequence>
<reference evidence="2" key="2">
    <citation type="submission" date="2021-09" db="EMBL/GenBank/DDBJ databases">
        <authorList>
            <person name="Jia N."/>
            <person name="Wang J."/>
            <person name="Shi W."/>
            <person name="Du L."/>
            <person name="Sun Y."/>
            <person name="Zhan W."/>
            <person name="Jiang J."/>
            <person name="Wang Q."/>
            <person name="Zhang B."/>
            <person name="Ji P."/>
            <person name="Sakyi L.B."/>
            <person name="Cui X."/>
            <person name="Yuan T."/>
            <person name="Jiang B."/>
            <person name="Yang W."/>
            <person name="Lam T.T.-Y."/>
            <person name="Chang Q."/>
            <person name="Ding S."/>
            <person name="Wang X."/>
            <person name="Zhu J."/>
            <person name="Ruan X."/>
            <person name="Zhao L."/>
            <person name="Wei J."/>
            <person name="Que T."/>
            <person name="Du C."/>
            <person name="Cheng J."/>
            <person name="Dai P."/>
            <person name="Han X."/>
            <person name="Huang E."/>
            <person name="Gao Y."/>
            <person name="Liu J."/>
            <person name="Shao H."/>
            <person name="Ye R."/>
            <person name="Li L."/>
            <person name="Wei W."/>
            <person name="Wang X."/>
            <person name="Wang C."/>
            <person name="Huo Q."/>
            <person name="Li W."/>
            <person name="Guo W."/>
            <person name="Chen H."/>
            <person name="Chen S."/>
            <person name="Zhou L."/>
            <person name="Zhou L."/>
            <person name="Ni X."/>
            <person name="Tian J."/>
            <person name="Zhou Y."/>
            <person name="Sheng Y."/>
            <person name="Liu T."/>
            <person name="Pan Y."/>
            <person name="Xia L."/>
            <person name="Li J."/>
            <person name="Zhao F."/>
            <person name="Cao W."/>
        </authorList>
    </citation>
    <scope>NUCLEOTIDE SEQUENCE</scope>
    <source>
        <strain evidence="2">Rsan-2018</strain>
        <tissue evidence="2">Larvae</tissue>
    </source>
</reference>
<feature type="region of interest" description="Disordered" evidence="1">
    <location>
        <begin position="267"/>
        <end position="306"/>
    </location>
</feature>
<reference evidence="2" key="1">
    <citation type="journal article" date="2020" name="Cell">
        <title>Large-Scale Comparative Analyses of Tick Genomes Elucidate Their Genetic Diversity and Vector Capacities.</title>
        <authorList>
            <consortium name="Tick Genome and Microbiome Consortium (TIGMIC)"/>
            <person name="Jia N."/>
            <person name="Wang J."/>
            <person name="Shi W."/>
            <person name="Du L."/>
            <person name="Sun Y."/>
            <person name="Zhan W."/>
            <person name="Jiang J.F."/>
            <person name="Wang Q."/>
            <person name="Zhang B."/>
            <person name="Ji P."/>
            <person name="Bell-Sakyi L."/>
            <person name="Cui X.M."/>
            <person name="Yuan T.T."/>
            <person name="Jiang B.G."/>
            <person name="Yang W.F."/>
            <person name="Lam T.T."/>
            <person name="Chang Q.C."/>
            <person name="Ding S.J."/>
            <person name="Wang X.J."/>
            <person name="Zhu J.G."/>
            <person name="Ruan X.D."/>
            <person name="Zhao L."/>
            <person name="Wei J.T."/>
            <person name="Ye R.Z."/>
            <person name="Que T.C."/>
            <person name="Du C.H."/>
            <person name="Zhou Y.H."/>
            <person name="Cheng J.X."/>
            <person name="Dai P.F."/>
            <person name="Guo W.B."/>
            <person name="Han X.H."/>
            <person name="Huang E.J."/>
            <person name="Li L.F."/>
            <person name="Wei W."/>
            <person name="Gao Y.C."/>
            <person name="Liu J.Z."/>
            <person name="Shao H.Z."/>
            <person name="Wang X."/>
            <person name="Wang C.C."/>
            <person name="Yang T.C."/>
            <person name="Huo Q.B."/>
            <person name="Li W."/>
            <person name="Chen H.Y."/>
            <person name="Chen S.E."/>
            <person name="Zhou L.G."/>
            <person name="Ni X.B."/>
            <person name="Tian J.H."/>
            <person name="Sheng Y."/>
            <person name="Liu T."/>
            <person name="Pan Y.S."/>
            <person name="Xia L.Y."/>
            <person name="Li J."/>
            <person name="Zhao F."/>
            <person name="Cao W.C."/>
        </authorList>
    </citation>
    <scope>NUCLEOTIDE SEQUENCE</scope>
    <source>
        <strain evidence="2">Rsan-2018</strain>
    </source>
</reference>
<accession>A0A9D4Q915</accession>
<keyword evidence="3" id="KW-1185">Reference proteome</keyword>
<protein>
    <recommendedName>
        <fullName evidence="4">Tick transposon</fullName>
    </recommendedName>
</protein>
<evidence type="ECO:0000313" key="3">
    <source>
        <dbReference type="Proteomes" id="UP000821837"/>
    </source>
</evidence>
<proteinExistence type="predicted"/>
<dbReference type="VEuPathDB" id="VectorBase:RSAN_026874"/>
<evidence type="ECO:0000256" key="1">
    <source>
        <dbReference type="SAM" id="MobiDB-lite"/>
    </source>
</evidence>
<comment type="caution">
    <text evidence="2">The sequence shown here is derived from an EMBL/GenBank/DDBJ whole genome shotgun (WGS) entry which is preliminary data.</text>
</comment>
<name>A0A9D4Q915_RHISA</name>